<evidence type="ECO:0000313" key="2">
    <source>
        <dbReference type="EMBL" id="AUV82050.1"/>
    </source>
</evidence>
<evidence type="ECO:0000256" key="1">
    <source>
        <dbReference type="SAM" id="MobiDB-lite"/>
    </source>
</evidence>
<organism evidence="2 3">
    <name type="scientific">Salinigranum rubrum</name>
    <dbReference type="NCBI Taxonomy" id="755307"/>
    <lineage>
        <taxon>Archaea</taxon>
        <taxon>Methanobacteriati</taxon>
        <taxon>Methanobacteriota</taxon>
        <taxon>Stenosarchaea group</taxon>
        <taxon>Halobacteria</taxon>
        <taxon>Halobacteriales</taxon>
        <taxon>Haloferacaceae</taxon>
        <taxon>Salinigranum</taxon>
    </lineage>
</organism>
<gene>
    <name evidence="2" type="ORF">C2R22_10625</name>
</gene>
<feature type="compositionally biased region" description="Low complexity" evidence="1">
    <location>
        <begin position="60"/>
        <end position="70"/>
    </location>
</feature>
<protein>
    <submittedName>
        <fullName evidence="2">Uncharacterized protein</fullName>
    </submittedName>
</protein>
<sequence length="158" mass="16518">MTADGEWVRLVQRRALERALVDDVDARRYFALAGSLDRYRDAETEPDAEPTTSGEADTTGGASVSESGPSVEGVLPAALVSLAVVPFLDSAGGASTPSSPSAPGPTSAPTLDPWPVDDPARPAIRRGARLALRWFDVQPERVAARAGVPETVLTAPVE</sequence>
<dbReference type="RefSeq" id="WP_103425739.1">
    <property type="nucleotide sequence ID" value="NZ_CP026309.1"/>
</dbReference>
<dbReference type="OrthoDB" id="343126at2157"/>
<dbReference type="AlphaFoldDB" id="A0A2I8VJF3"/>
<name>A0A2I8VJF3_9EURY</name>
<reference evidence="2 3" key="1">
    <citation type="submission" date="2018-01" db="EMBL/GenBank/DDBJ databases">
        <title>Complete genome sequence of Salinigranum rubrum GX10T, an extremely halophilic archaeon isolated from a marine solar saltern.</title>
        <authorList>
            <person name="Han S."/>
        </authorList>
    </citation>
    <scope>NUCLEOTIDE SEQUENCE [LARGE SCALE GENOMIC DNA]</scope>
    <source>
        <strain evidence="2 3">GX10</strain>
    </source>
</reference>
<feature type="region of interest" description="Disordered" evidence="1">
    <location>
        <begin position="90"/>
        <end position="122"/>
    </location>
</feature>
<proteinExistence type="predicted"/>
<feature type="compositionally biased region" description="Low complexity" evidence="1">
    <location>
        <begin position="90"/>
        <end position="110"/>
    </location>
</feature>
<accession>A0A2I8VJF3</accession>
<dbReference type="EMBL" id="CP026309">
    <property type="protein sequence ID" value="AUV82050.1"/>
    <property type="molecule type" value="Genomic_DNA"/>
</dbReference>
<dbReference type="Proteomes" id="UP000236584">
    <property type="component" value="Chromosome"/>
</dbReference>
<dbReference type="KEGG" id="srub:C2R22_10625"/>
<feature type="region of interest" description="Disordered" evidence="1">
    <location>
        <begin position="39"/>
        <end position="70"/>
    </location>
</feature>
<dbReference type="GeneID" id="35592550"/>
<evidence type="ECO:0000313" key="3">
    <source>
        <dbReference type="Proteomes" id="UP000236584"/>
    </source>
</evidence>
<keyword evidence="3" id="KW-1185">Reference proteome</keyword>